<dbReference type="KEGG" id="amuc:Pan181_10070"/>
<keyword evidence="1" id="KW-0732">Signal</keyword>
<dbReference type="PANTHER" id="PTHR35038">
    <property type="entry name" value="DISSIMILATORY SULFITE REDUCTASE SIRA"/>
    <property type="match status" value="1"/>
</dbReference>
<evidence type="ECO:0000313" key="4">
    <source>
        <dbReference type="Proteomes" id="UP000315750"/>
    </source>
</evidence>
<dbReference type="EMBL" id="CP036278">
    <property type="protein sequence ID" value="QDU54824.1"/>
    <property type="molecule type" value="Genomic_DNA"/>
</dbReference>
<feature type="compositionally biased region" description="Low complexity" evidence="2">
    <location>
        <begin position="66"/>
        <end position="78"/>
    </location>
</feature>
<evidence type="ECO:0000313" key="3">
    <source>
        <dbReference type="EMBL" id="QDU54824.1"/>
    </source>
</evidence>
<keyword evidence="4" id="KW-1185">Reference proteome</keyword>
<feature type="compositionally biased region" description="Polar residues" evidence="2">
    <location>
        <begin position="52"/>
        <end position="65"/>
    </location>
</feature>
<dbReference type="OrthoDB" id="244457at2"/>
<protein>
    <submittedName>
        <fullName evidence="3">Uncharacterized protein</fullName>
    </submittedName>
</protein>
<dbReference type="InterPro" id="IPR051829">
    <property type="entry name" value="Multiheme_Cytochr_ET"/>
</dbReference>
<gene>
    <name evidence="3" type="ORF">Pan181_10070</name>
</gene>
<feature type="region of interest" description="Disordered" evidence="2">
    <location>
        <begin position="39"/>
        <end position="78"/>
    </location>
</feature>
<dbReference type="Proteomes" id="UP000315750">
    <property type="component" value="Chromosome"/>
</dbReference>
<proteinExistence type="predicted"/>
<sequence length="446" mass="48695">MNHQKPFSLLPTRQSLKVLLILVVVAGGLYGLTSAFAQDRRQTTRRKPQQQEAQLQPSALTQQGTSQRRSFQSPRRPQLSKVDSHVILAFNDLGMHCMNEDFEQLCILPPFNNLHAQVIRRGREPRIVDRNIQVKYRIPNNTTSVNKTNFWDFAPELFGVHLPADVGLTGNTLAGSMLATGNNDWSATGIPVTPIADNGALNAYPLAEVWAESQGQVMALTHAVVPVLWEISCNICHAPGMPGPVVDADILMKHDLKHNTQLLGGDSVLCASCHADPALGTAGQPGVSTLSAAMHSSHASRMQPVFDMGMTNECYACHPGFKTNCQRDVHYAKGIYCNSCHGDMHDVGNPFRIPWVDEPTCGSCHKAMNSEFHYEEPGKLFKESRGHGGVMCASCHGSPHAVGPAVTPQDNVQAIELQGHAGPISDCTVCHINRPGSKFEHHNFDD</sequence>
<dbReference type="Gene3D" id="3.90.10.10">
    <property type="entry name" value="Cytochrome C3"/>
    <property type="match status" value="1"/>
</dbReference>
<dbReference type="SUPFAM" id="SSF48695">
    <property type="entry name" value="Multiheme cytochromes"/>
    <property type="match status" value="1"/>
</dbReference>
<name>A0A518AJH8_9BACT</name>
<accession>A0A518AJH8</accession>
<dbReference type="PANTHER" id="PTHR35038:SF6">
    <property type="entry name" value="SURFACE LOCALIZED DECAHEME CYTOCHROME C LIPOPROTEIN"/>
    <property type="match status" value="1"/>
</dbReference>
<evidence type="ECO:0000256" key="1">
    <source>
        <dbReference type="ARBA" id="ARBA00022729"/>
    </source>
</evidence>
<organism evidence="3 4">
    <name type="scientific">Aeoliella mucimassa</name>
    <dbReference type="NCBI Taxonomy" id="2527972"/>
    <lineage>
        <taxon>Bacteria</taxon>
        <taxon>Pseudomonadati</taxon>
        <taxon>Planctomycetota</taxon>
        <taxon>Planctomycetia</taxon>
        <taxon>Pirellulales</taxon>
        <taxon>Lacipirellulaceae</taxon>
        <taxon>Aeoliella</taxon>
    </lineage>
</organism>
<dbReference type="AlphaFoldDB" id="A0A518AJH8"/>
<evidence type="ECO:0000256" key="2">
    <source>
        <dbReference type="SAM" id="MobiDB-lite"/>
    </source>
</evidence>
<dbReference type="InterPro" id="IPR036280">
    <property type="entry name" value="Multihaem_cyt_sf"/>
</dbReference>
<dbReference type="GO" id="GO:0016491">
    <property type="term" value="F:oxidoreductase activity"/>
    <property type="evidence" value="ECO:0007669"/>
    <property type="project" value="TreeGrafter"/>
</dbReference>
<reference evidence="3 4" key="1">
    <citation type="submission" date="2019-02" db="EMBL/GenBank/DDBJ databases">
        <title>Deep-cultivation of Planctomycetes and their phenomic and genomic characterization uncovers novel biology.</title>
        <authorList>
            <person name="Wiegand S."/>
            <person name="Jogler M."/>
            <person name="Boedeker C."/>
            <person name="Pinto D."/>
            <person name="Vollmers J."/>
            <person name="Rivas-Marin E."/>
            <person name="Kohn T."/>
            <person name="Peeters S.H."/>
            <person name="Heuer A."/>
            <person name="Rast P."/>
            <person name="Oberbeckmann S."/>
            <person name="Bunk B."/>
            <person name="Jeske O."/>
            <person name="Meyerdierks A."/>
            <person name="Storesund J.E."/>
            <person name="Kallscheuer N."/>
            <person name="Luecker S."/>
            <person name="Lage O.M."/>
            <person name="Pohl T."/>
            <person name="Merkel B.J."/>
            <person name="Hornburger P."/>
            <person name="Mueller R.-W."/>
            <person name="Bruemmer F."/>
            <person name="Labrenz M."/>
            <person name="Spormann A.M."/>
            <person name="Op den Camp H."/>
            <person name="Overmann J."/>
            <person name="Amann R."/>
            <person name="Jetten M.S.M."/>
            <person name="Mascher T."/>
            <person name="Medema M.H."/>
            <person name="Devos D.P."/>
            <person name="Kaster A.-K."/>
            <person name="Ovreas L."/>
            <person name="Rohde M."/>
            <person name="Galperin M.Y."/>
            <person name="Jogler C."/>
        </authorList>
    </citation>
    <scope>NUCLEOTIDE SEQUENCE [LARGE SCALE GENOMIC DNA]</scope>
    <source>
        <strain evidence="3 4">Pan181</strain>
    </source>
</reference>
<dbReference type="RefSeq" id="WP_145245750.1">
    <property type="nucleotide sequence ID" value="NZ_CP036278.1"/>
</dbReference>